<name>A0A198GG92_9GAMM</name>
<protein>
    <recommendedName>
        <fullName evidence="3">Adhesin</fullName>
    </recommendedName>
</protein>
<accession>A0A198GG92</accession>
<dbReference type="GO" id="GO:0009289">
    <property type="term" value="C:pilus"/>
    <property type="evidence" value="ECO:0007669"/>
    <property type="project" value="InterPro"/>
</dbReference>
<evidence type="ECO:0008006" key="3">
    <source>
        <dbReference type="Google" id="ProtNLM"/>
    </source>
</evidence>
<dbReference type="InterPro" id="IPR036937">
    <property type="entry name" value="Adhesion_dom_fimbrial_sf"/>
</dbReference>
<dbReference type="AlphaFoldDB" id="A0A198GG92"/>
<proteinExistence type="predicted"/>
<dbReference type="STRING" id="1354337.M983_0635"/>
<gene>
    <name evidence="1" type="ORF">M983_0635</name>
</gene>
<keyword evidence="2" id="KW-1185">Reference proteome</keyword>
<evidence type="ECO:0000313" key="2">
    <source>
        <dbReference type="Proteomes" id="UP000094023"/>
    </source>
</evidence>
<evidence type="ECO:0000313" key="1">
    <source>
        <dbReference type="EMBL" id="OAT35236.1"/>
    </source>
</evidence>
<dbReference type="EMBL" id="LXEN01000030">
    <property type="protein sequence ID" value="OAT35236.1"/>
    <property type="molecule type" value="Genomic_DNA"/>
</dbReference>
<reference evidence="1 2" key="1">
    <citation type="submission" date="2016-04" db="EMBL/GenBank/DDBJ databases">
        <title>ATOL: Assembling a taxonomically balanced genome-scale reconstruction of the evolutionary history of the Enterobacteriaceae.</title>
        <authorList>
            <person name="Plunkett G.III."/>
            <person name="Neeno-Eckwall E.C."/>
            <person name="Glasner J.D."/>
            <person name="Perna N.T."/>
        </authorList>
    </citation>
    <scope>NUCLEOTIDE SEQUENCE [LARGE SCALE GENOMIC DNA]</scope>
    <source>
        <strain evidence="1 2">ATCC 19692</strain>
    </source>
</reference>
<dbReference type="OrthoDB" id="6466823at2"/>
<dbReference type="Proteomes" id="UP000094023">
    <property type="component" value="Unassembled WGS sequence"/>
</dbReference>
<dbReference type="GO" id="GO:0007155">
    <property type="term" value="P:cell adhesion"/>
    <property type="evidence" value="ECO:0007669"/>
    <property type="project" value="InterPro"/>
</dbReference>
<dbReference type="RefSeq" id="WP_083954529.1">
    <property type="nucleotide sequence ID" value="NZ_LXEN01000030.1"/>
</dbReference>
<dbReference type="Gene3D" id="2.60.40.1090">
    <property type="entry name" value="Fimbrial-type adhesion domain"/>
    <property type="match status" value="1"/>
</dbReference>
<dbReference type="PATRIC" id="fig|1354337.4.peg.658"/>
<comment type="caution">
    <text evidence="1">The sequence shown here is derived from an EMBL/GenBank/DDBJ whole genome shotgun (WGS) entry which is preliminary data.</text>
</comment>
<organism evidence="1 2">
    <name type="scientific">Proteus myxofaciens ATCC 19692</name>
    <dbReference type="NCBI Taxonomy" id="1354337"/>
    <lineage>
        <taxon>Bacteria</taxon>
        <taxon>Pseudomonadati</taxon>
        <taxon>Pseudomonadota</taxon>
        <taxon>Gammaproteobacteria</taxon>
        <taxon>Enterobacterales</taxon>
        <taxon>Morganellaceae</taxon>
        <taxon>Proteus</taxon>
    </lineage>
</organism>
<sequence>MLNLKGFIPTHWLQSFQKKKICCGLISLGNLLLPSIALANYSPMIQNPNDGYLIQLASNSSIASTPVVGSDGKNYYRVGSPIVINGSGPSVSVTGTAKCIGRTWGGTSTNIGSNNAYHRLFMYAPLAGTTIDGKTGYRVNSNVVMTVDSKMLNWLNITGAGACSNASSSSTQSASGFSVQFPITVTFYINERIIDGQVVIASMPLGGYVRAFMSPKTPPTFTSWPLGETTVPMRLLSSTLNVGSSCNTTTSTGQAGTVNLRHGQLNTLNYDSIVTEKVTYTCKFSIPTKVRLRLDYTTDSDPQKRLPMTSSQNSDNKIYSDLTITDETTGQTGKDFKIDIKDLRTIKITSHIQGSNAVGGDYKGSAWLIATFD</sequence>